<evidence type="ECO:0000313" key="3">
    <source>
        <dbReference type="EMBL" id="THU97037.1"/>
    </source>
</evidence>
<dbReference type="OrthoDB" id="76215at2759"/>
<keyword evidence="4" id="KW-1185">Reference proteome</keyword>
<dbReference type="AlphaFoldDB" id="A0A4S8M4E0"/>
<dbReference type="PANTHER" id="PTHR46929">
    <property type="entry name" value="EXPRESSED PROTEIN"/>
    <property type="match status" value="1"/>
</dbReference>
<dbReference type="Pfam" id="PF12776">
    <property type="entry name" value="Myb_DNA-bind_3"/>
    <property type="match status" value="1"/>
</dbReference>
<feature type="region of interest" description="Disordered" evidence="1">
    <location>
        <begin position="167"/>
        <end position="254"/>
    </location>
</feature>
<feature type="compositionally biased region" description="Low complexity" evidence="1">
    <location>
        <begin position="7"/>
        <end position="16"/>
    </location>
</feature>
<evidence type="ECO:0000256" key="1">
    <source>
        <dbReference type="SAM" id="MobiDB-lite"/>
    </source>
</evidence>
<dbReference type="PANTHER" id="PTHR46929:SF3">
    <property type="entry name" value="MYB_SANT-LIKE DOMAIN-CONTAINING PROTEIN"/>
    <property type="match status" value="1"/>
</dbReference>
<feature type="domain" description="Myb/SANT-like" evidence="2">
    <location>
        <begin position="26"/>
        <end position="118"/>
    </location>
</feature>
<proteinExistence type="predicted"/>
<protein>
    <recommendedName>
        <fullName evidence="2">Myb/SANT-like domain-containing protein</fullName>
    </recommendedName>
</protein>
<dbReference type="InterPro" id="IPR024752">
    <property type="entry name" value="Myb/SANT-like_dom"/>
</dbReference>
<reference evidence="3 4" key="1">
    <citation type="journal article" date="2019" name="Nat. Ecol. Evol.">
        <title>Megaphylogeny resolves global patterns of mushroom evolution.</title>
        <authorList>
            <person name="Varga T."/>
            <person name="Krizsan K."/>
            <person name="Foldi C."/>
            <person name="Dima B."/>
            <person name="Sanchez-Garcia M."/>
            <person name="Sanchez-Ramirez S."/>
            <person name="Szollosi G.J."/>
            <person name="Szarkandi J.G."/>
            <person name="Papp V."/>
            <person name="Albert L."/>
            <person name="Andreopoulos W."/>
            <person name="Angelini C."/>
            <person name="Antonin V."/>
            <person name="Barry K.W."/>
            <person name="Bougher N.L."/>
            <person name="Buchanan P."/>
            <person name="Buyck B."/>
            <person name="Bense V."/>
            <person name="Catcheside P."/>
            <person name="Chovatia M."/>
            <person name="Cooper J."/>
            <person name="Damon W."/>
            <person name="Desjardin D."/>
            <person name="Finy P."/>
            <person name="Geml J."/>
            <person name="Haridas S."/>
            <person name="Hughes K."/>
            <person name="Justo A."/>
            <person name="Karasinski D."/>
            <person name="Kautmanova I."/>
            <person name="Kiss B."/>
            <person name="Kocsube S."/>
            <person name="Kotiranta H."/>
            <person name="LaButti K.M."/>
            <person name="Lechner B.E."/>
            <person name="Liimatainen K."/>
            <person name="Lipzen A."/>
            <person name="Lukacs Z."/>
            <person name="Mihaltcheva S."/>
            <person name="Morgado L.N."/>
            <person name="Niskanen T."/>
            <person name="Noordeloos M.E."/>
            <person name="Ohm R.A."/>
            <person name="Ortiz-Santana B."/>
            <person name="Ovrebo C."/>
            <person name="Racz N."/>
            <person name="Riley R."/>
            <person name="Savchenko A."/>
            <person name="Shiryaev A."/>
            <person name="Soop K."/>
            <person name="Spirin V."/>
            <person name="Szebenyi C."/>
            <person name="Tomsovsky M."/>
            <person name="Tulloss R.E."/>
            <person name="Uehling J."/>
            <person name="Grigoriev I.V."/>
            <person name="Vagvolgyi C."/>
            <person name="Papp T."/>
            <person name="Martin F.M."/>
            <person name="Miettinen O."/>
            <person name="Hibbett D.S."/>
            <person name="Nagy L.G."/>
        </authorList>
    </citation>
    <scope>NUCLEOTIDE SEQUENCE [LARGE SCALE GENOMIC DNA]</scope>
    <source>
        <strain evidence="3 4">CBS 962.96</strain>
    </source>
</reference>
<evidence type="ECO:0000259" key="2">
    <source>
        <dbReference type="Pfam" id="PF12776"/>
    </source>
</evidence>
<feature type="compositionally biased region" description="Polar residues" evidence="1">
    <location>
        <begin position="199"/>
        <end position="234"/>
    </location>
</feature>
<organism evidence="3 4">
    <name type="scientific">Dendrothele bispora (strain CBS 962.96)</name>
    <dbReference type="NCBI Taxonomy" id="1314807"/>
    <lineage>
        <taxon>Eukaryota</taxon>
        <taxon>Fungi</taxon>
        <taxon>Dikarya</taxon>
        <taxon>Basidiomycota</taxon>
        <taxon>Agaricomycotina</taxon>
        <taxon>Agaricomycetes</taxon>
        <taxon>Agaricomycetidae</taxon>
        <taxon>Agaricales</taxon>
        <taxon>Agaricales incertae sedis</taxon>
        <taxon>Dendrothele</taxon>
    </lineage>
</organism>
<sequence length="351" mass="38174">MAKRSANSDPDPNPNQDDTRASWANNPASTEKLIELIKRKVLNGTTGKPDKNFKAKTYTELSQELVAAGFNFDRGQVKSRWNKLKKDTRIVKYLRSLSGFGWDEVRKVVKAEDSVWRDLLYNADGTKKKNYTDYNYFRTNSFPWYDDMIAIIGDTVAVGDQAFSSALGSSGPAPQLSASESAPASQDTQGDSDEDGDDNVTQITALEGQMGSSTASIGGLSTATSAPVSSSNKHAASPPTTPHRHKHIRPTSSAQIGQLVTTVEKLVTVLVTPTKTATPTAKNQKELAWKTIKKEEGLSPNSLAIARDVLGGGPEVVEDYLSFDADDEQERAARTAWLARRMAKVGGVEYK</sequence>
<gene>
    <name evidence="3" type="ORF">K435DRAFT_796822</name>
</gene>
<accession>A0A4S8M4E0</accession>
<name>A0A4S8M4E0_DENBC</name>
<evidence type="ECO:0000313" key="4">
    <source>
        <dbReference type="Proteomes" id="UP000297245"/>
    </source>
</evidence>
<feature type="region of interest" description="Disordered" evidence="1">
    <location>
        <begin position="1"/>
        <end position="27"/>
    </location>
</feature>
<dbReference type="EMBL" id="ML179163">
    <property type="protein sequence ID" value="THU97037.1"/>
    <property type="molecule type" value="Genomic_DNA"/>
</dbReference>
<dbReference type="Proteomes" id="UP000297245">
    <property type="component" value="Unassembled WGS sequence"/>
</dbReference>